<dbReference type="EMBL" id="CAKLBY020000188">
    <property type="protein sequence ID" value="CAK7932155.1"/>
    <property type="molecule type" value="Genomic_DNA"/>
</dbReference>
<feature type="region of interest" description="Disordered" evidence="1">
    <location>
        <begin position="1"/>
        <end position="29"/>
    </location>
</feature>
<evidence type="ECO:0000256" key="1">
    <source>
        <dbReference type="SAM" id="MobiDB-lite"/>
    </source>
</evidence>
<reference evidence="2" key="1">
    <citation type="submission" date="2024-01" db="EMBL/GenBank/DDBJ databases">
        <authorList>
            <person name="Webb A."/>
        </authorList>
    </citation>
    <scope>NUCLEOTIDE SEQUENCE</scope>
    <source>
        <strain evidence="2">Pm1</strain>
    </source>
</reference>
<dbReference type="Proteomes" id="UP001162060">
    <property type="component" value="Unassembled WGS sequence"/>
</dbReference>
<dbReference type="AlphaFoldDB" id="A0AAV1UC59"/>
<name>A0AAV1UC59_9STRA</name>
<accession>A0AAV1UC59</accession>
<organism evidence="2 3">
    <name type="scientific">Peronospora matthiolae</name>
    <dbReference type="NCBI Taxonomy" id="2874970"/>
    <lineage>
        <taxon>Eukaryota</taxon>
        <taxon>Sar</taxon>
        <taxon>Stramenopiles</taxon>
        <taxon>Oomycota</taxon>
        <taxon>Peronosporomycetes</taxon>
        <taxon>Peronosporales</taxon>
        <taxon>Peronosporaceae</taxon>
        <taxon>Peronospora</taxon>
    </lineage>
</organism>
<gene>
    <name evidence="2" type="ORF">PM001_LOCUS17305</name>
</gene>
<proteinExistence type="predicted"/>
<sequence>MGRSSIDAPVSSEPSQVSHPSIAKKKEKEKKKLFFALDRGLR</sequence>
<evidence type="ECO:0000313" key="2">
    <source>
        <dbReference type="EMBL" id="CAK7932155.1"/>
    </source>
</evidence>
<evidence type="ECO:0000313" key="3">
    <source>
        <dbReference type="Proteomes" id="UP001162060"/>
    </source>
</evidence>
<comment type="caution">
    <text evidence="2">The sequence shown here is derived from an EMBL/GenBank/DDBJ whole genome shotgun (WGS) entry which is preliminary data.</text>
</comment>
<protein>
    <submittedName>
        <fullName evidence="2">Uncharacterized protein</fullName>
    </submittedName>
</protein>